<dbReference type="PANTHER" id="PTHR46558:SF4">
    <property type="entry name" value="DNA-BIDING PHAGE PROTEIN"/>
    <property type="match status" value="1"/>
</dbReference>
<dbReference type="SMART" id="SM00530">
    <property type="entry name" value="HTH_XRE"/>
    <property type="match status" value="1"/>
</dbReference>
<protein>
    <submittedName>
        <fullName evidence="3">Helix-turn-helix transcriptional regulator</fullName>
    </submittedName>
</protein>
<evidence type="ECO:0000259" key="2">
    <source>
        <dbReference type="PROSITE" id="PS50943"/>
    </source>
</evidence>
<evidence type="ECO:0000313" key="4">
    <source>
        <dbReference type="Proteomes" id="UP000309673"/>
    </source>
</evidence>
<dbReference type="OrthoDB" id="9808239at2"/>
<evidence type="ECO:0000313" key="3">
    <source>
        <dbReference type="EMBL" id="TJY40761.1"/>
    </source>
</evidence>
<dbReference type="SUPFAM" id="SSF47413">
    <property type="entry name" value="lambda repressor-like DNA-binding domains"/>
    <property type="match status" value="1"/>
</dbReference>
<dbReference type="PANTHER" id="PTHR46558">
    <property type="entry name" value="TRACRIPTIONAL REGULATORY PROTEIN-RELATED-RELATED"/>
    <property type="match status" value="1"/>
</dbReference>
<accession>A0A4U0F823</accession>
<dbReference type="PROSITE" id="PS50943">
    <property type="entry name" value="HTH_CROC1"/>
    <property type="match status" value="1"/>
</dbReference>
<keyword evidence="4" id="KW-1185">Reference proteome</keyword>
<feature type="domain" description="HTH cro/C1-type" evidence="2">
    <location>
        <begin position="13"/>
        <end position="67"/>
    </location>
</feature>
<dbReference type="Gene3D" id="1.10.260.40">
    <property type="entry name" value="lambda repressor-like DNA-binding domains"/>
    <property type="match status" value="1"/>
</dbReference>
<gene>
    <name evidence="3" type="ORF">E5161_16580</name>
</gene>
<dbReference type="AlphaFoldDB" id="A0A4U0F823"/>
<dbReference type="RefSeq" id="WP_136778951.1">
    <property type="nucleotide sequence ID" value="NZ_SUPK01000008.1"/>
</dbReference>
<organism evidence="3 4">
    <name type="scientific">Cohnella pontilimi</name>
    <dbReference type="NCBI Taxonomy" id="2564100"/>
    <lineage>
        <taxon>Bacteria</taxon>
        <taxon>Bacillati</taxon>
        <taxon>Bacillota</taxon>
        <taxon>Bacilli</taxon>
        <taxon>Bacillales</taxon>
        <taxon>Paenibacillaceae</taxon>
        <taxon>Cohnella</taxon>
    </lineage>
</organism>
<reference evidence="3 4" key="1">
    <citation type="submission" date="2019-04" db="EMBL/GenBank/DDBJ databases">
        <title>Cohnella sp. nov., isolated from soil.</title>
        <authorList>
            <person name="Kim W."/>
        </authorList>
    </citation>
    <scope>NUCLEOTIDE SEQUENCE [LARGE SCALE GENOMIC DNA]</scope>
    <source>
        <strain evidence="3 4">CAU 1483</strain>
    </source>
</reference>
<dbReference type="Proteomes" id="UP000309673">
    <property type="component" value="Unassembled WGS sequence"/>
</dbReference>
<sequence>MGVDPKKRLQNRLVVLRAEKGWTQKDVAEKIGVSRQTIISLEKNKYTPTLVLAFELANLFGKDINEVFQYTRTEGEE</sequence>
<dbReference type="Pfam" id="PF01381">
    <property type="entry name" value="HTH_3"/>
    <property type="match status" value="1"/>
</dbReference>
<name>A0A4U0F823_9BACL</name>
<dbReference type="InterPro" id="IPR001387">
    <property type="entry name" value="Cro/C1-type_HTH"/>
</dbReference>
<evidence type="ECO:0000256" key="1">
    <source>
        <dbReference type="ARBA" id="ARBA00023125"/>
    </source>
</evidence>
<comment type="caution">
    <text evidence="3">The sequence shown here is derived from an EMBL/GenBank/DDBJ whole genome shotgun (WGS) entry which is preliminary data.</text>
</comment>
<dbReference type="CDD" id="cd00093">
    <property type="entry name" value="HTH_XRE"/>
    <property type="match status" value="1"/>
</dbReference>
<keyword evidence="1" id="KW-0238">DNA-binding</keyword>
<dbReference type="InterPro" id="IPR010982">
    <property type="entry name" value="Lambda_DNA-bd_dom_sf"/>
</dbReference>
<dbReference type="GO" id="GO:0003677">
    <property type="term" value="F:DNA binding"/>
    <property type="evidence" value="ECO:0007669"/>
    <property type="project" value="UniProtKB-KW"/>
</dbReference>
<proteinExistence type="predicted"/>
<dbReference type="EMBL" id="SUPK01000008">
    <property type="protein sequence ID" value="TJY40761.1"/>
    <property type="molecule type" value="Genomic_DNA"/>
</dbReference>